<dbReference type="Proteomes" id="UP000014041">
    <property type="component" value="Unassembled WGS sequence"/>
</dbReference>
<feature type="domain" description="Putative phage metallopeptidase" evidence="1">
    <location>
        <begin position="37"/>
        <end position="196"/>
    </location>
</feature>
<evidence type="ECO:0000313" key="3">
    <source>
        <dbReference type="Proteomes" id="UP000014041"/>
    </source>
</evidence>
<dbReference type="Pfam" id="PF18894">
    <property type="entry name" value="PhageMetallopep"/>
    <property type="match status" value="1"/>
</dbReference>
<dbReference type="HOGENOM" id="CLU_089913_0_0_6"/>
<dbReference type="InterPro" id="IPR043998">
    <property type="entry name" value="Put_Metallopep"/>
</dbReference>
<accession>R8Y469</accession>
<comment type="caution">
    <text evidence="2">The sequence shown here is derived from an EMBL/GenBank/DDBJ whole genome shotgun (WGS) entry which is preliminary data.</text>
</comment>
<proteinExistence type="predicted"/>
<sequence>MKFMKNEIDFHVPIRPMPPEWLFEMGSPNFTPAPEMWEWIGKVFLDPKSKLFNPDHMYLRSFRYPDIAVMWARSGFKKQGRQVIGTTEKIMINAGGWKKERQEEQYIQWFNYIPEYLITFDASYSRIASDVNFCALVEHELYHIAHKKDQWGTPSFNRETGMPKLAIQGHDVEEFTGVVRRYGASEDVKRMVEAANTRPELSRADVHYTCGTCYLKVV</sequence>
<dbReference type="EMBL" id="APQJ01000007">
    <property type="protein sequence ID" value="EOQ63921.1"/>
    <property type="molecule type" value="Genomic_DNA"/>
</dbReference>
<dbReference type="PATRIC" id="fig|1217690.3.peg.1534"/>
<evidence type="ECO:0000313" key="2">
    <source>
        <dbReference type="EMBL" id="EOQ63921.1"/>
    </source>
</evidence>
<name>R8Y469_ACICA</name>
<reference evidence="2 3" key="1">
    <citation type="submission" date="2013-02" db="EMBL/GenBank/DDBJ databases">
        <title>The Genome Sequence of Acinetobacter sp. ANC 3811.</title>
        <authorList>
            <consortium name="The Broad Institute Genome Sequencing Platform"/>
            <consortium name="The Broad Institute Genome Sequencing Center for Infectious Disease"/>
            <person name="Cerqueira G."/>
            <person name="Feldgarden M."/>
            <person name="Courvalin P."/>
            <person name="Perichon B."/>
            <person name="Grillot-Courvalin C."/>
            <person name="Clermont D."/>
            <person name="Rocha E."/>
            <person name="Yoon E.-J."/>
            <person name="Nemec A."/>
            <person name="Walker B."/>
            <person name="Young S.K."/>
            <person name="Zeng Q."/>
            <person name="Gargeya S."/>
            <person name="Fitzgerald M."/>
            <person name="Haas B."/>
            <person name="Abouelleil A."/>
            <person name="Alvarado L."/>
            <person name="Arachchi H.M."/>
            <person name="Berlin A.M."/>
            <person name="Chapman S.B."/>
            <person name="Dewar J."/>
            <person name="Goldberg J."/>
            <person name="Griggs A."/>
            <person name="Gujja S."/>
            <person name="Hansen M."/>
            <person name="Howarth C."/>
            <person name="Imamovic A."/>
            <person name="Larimer J."/>
            <person name="McCowan C."/>
            <person name="Murphy C."/>
            <person name="Neiman D."/>
            <person name="Pearson M."/>
            <person name="Priest M."/>
            <person name="Roberts A."/>
            <person name="Saif S."/>
            <person name="Shea T."/>
            <person name="Sisk P."/>
            <person name="Sykes S."/>
            <person name="Wortman J."/>
            <person name="Nusbaum C."/>
            <person name="Birren B."/>
        </authorList>
    </citation>
    <scope>NUCLEOTIDE SEQUENCE [LARGE SCALE GENOMIC DNA]</scope>
    <source>
        <strain evidence="2 3">ANC 3811</strain>
    </source>
</reference>
<dbReference type="AlphaFoldDB" id="R8Y469"/>
<protein>
    <recommendedName>
        <fullName evidence="1">Putative phage metallopeptidase domain-containing protein</fullName>
    </recommendedName>
</protein>
<gene>
    <name evidence="2" type="ORF">F935_01551</name>
</gene>
<organism evidence="2 3">
    <name type="scientific">Acinetobacter calcoaceticus ANC 3811</name>
    <dbReference type="NCBI Taxonomy" id="1217690"/>
    <lineage>
        <taxon>Bacteria</taxon>
        <taxon>Pseudomonadati</taxon>
        <taxon>Pseudomonadota</taxon>
        <taxon>Gammaproteobacteria</taxon>
        <taxon>Moraxellales</taxon>
        <taxon>Moraxellaceae</taxon>
        <taxon>Acinetobacter</taxon>
        <taxon>Acinetobacter calcoaceticus/baumannii complex</taxon>
    </lineage>
</organism>
<evidence type="ECO:0000259" key="1">
    <source>
        <dbReference type="Pfam" id="PF18894"/>
    </source>
</evidence>